<name>A0A401S499_CHIPU</name>
<feature type="compositionally biased region" description="Polar residues" evidence="6">
    <location>
        <begin position="349"/>
        <end position="374"/>
    </location>
</feature>
<evidence type="ECO:0000256" key="5">
    <source>
        <dbReference type="ARBA" id="ARBA00023242"/>
    </source>
</evidence>
<protein>
    <recommendedName>
        <fullName evidence="7">Chromo domain-containing protein</fullName>
    </recommendedName>
</protein>
<feature type="domain" description="Chromo" evidence="7">
    <location>
        <begin position="12"/>
        <end position="70"/>
    </location>
</feature>
<dbReference type="PANTHER" id="PTHR46860">
    <property type="entry name" value="CHROMOBOX PROTEIN HOMOLOG 2"/>
    <property type="match status" value="1"/>
</dbReference>
<evidence type="ECO:0000259" key="7">
    <source>
        <dbReference type="PROSITE" id="PS50013"/>
    </source>
</evidence>
<feature type="compositionally biased region" description="Basic residues" evidence="6">
    <location>
        <begin position="70"/>
        <end position="82"/>
    </location>
</feature>
<feature type="compositionally biased region" description="Polar residues" evidence="6">
    <location>
        <begin position="484"/>
        <end position="503"/>
    </location>
</feature>
<dbReference type="Pfam" id="PF00385">
    <property type="entry name" value="Chromo"/>
    <property type="match status" value="1"/>
</dbReference>
<dbReference type="OrthoDB" id="8192126at2759"/>
<dbReference type="PROSITE" id="PS00598">
    <property type="entry name" value="CHROMO_1"/>
    <property type="match status" value="1"/>
</dbReference>
<feature type="compositionally biased region" description="Basic and acidic residues" evidence="6">
    <location>
        <begin position="126"/>
        <end position="137"/>
    </location>
</feature>
<evidence type="ECO:0000256" key="2">
    <source>
        <dbReference type="ARBA" id="ARBA00022491"/>
    </source>
</evidence>
<dbReference type="AlphaFoldDB" id="A0A401S499"/>
<dbReference type="Pfam" id="PF17218">
    <property type="entry name" value="CBX7_C"/>
    <property type="match status" value="1"/>
</dbReference>
<dbReference type="PANTHER" id="PTHR46860:SF1">
    <property type="entry name" value="CHROMOBOX PROTEIN HOMOLOG 2"/>
    <property type="match status" value="1"/>
</dbReference>
<keyword evidence="5" id="KW-0539">Nucleus</keyword>
<dbReference type="GO" id="GO:0000792">
    <property type="term" value="C:heterochromatin"/>
    <property type="evidence" value="ECO:0007669"/>
    <property type="project" value="TreeGrafter"/>
</dbReference>
<dbReference type="CDD" id="cd18647">
    <property type="entry name" value="CD_Cbx2"/>
    <property type="match status" value="1"/>
</dbReference>
<evidence type="ECO:0000256" key="1">
    <source>
        <dbReference type="ARBA" id="ARBA00004123"/>
    </source>
</evidence>
<comment type="caution">
    <text evidence="8">The sequence shown here is derived from an EMBL/GenBank/DDBJ whole genome shotgun (WGS) entry which is preliminary data.</text>
</comment>
<dbReference type="SUPFAM" id="SSF54160">
    <property type="entry name" value="Chromo domain-like"/>
    <property type="match status" value="1"/>
</dbReference>
<dbReference type="OMA" id="RIQTEIC"/>
<evidence type="ECO:0000256" key="6">
    <source>
        <dbReference type="SAM" id="MobiDB-lite"/>
    </source>
</evidence>
<keyword evidence="4" id="KW-0804">Transcription</keyword>
<evidence type="ECO:0000256" key="4">
    <source>
        <dbReference type="ARBA" id="ARBA00023163"/>
    </source>
</evidence>
<dbReference type="STRING" id="137246.A0A401S499"/>
<dbReference type="InterPro" id="IPR033773">
    <property type="entry name" value="CBX7_C"/>
</dbReference>
<feature type="region of interest" description="Disordered" evidence="6">
    <location>
        <begin position="482"/>
        <end position="528"/>
    </location>
</feature>
<dbReference type="Proteomes" id="UP000287033">
    <property type="component" value="Unassembled WGS sequence"/>
</dbReference>
<feature type="compositionally biased region" description="Acidic residues" evidence="6">
    <location>
        <begin position="98"/>
        <end position="118"/>
    </location>
</feature>
<feature type="region of interest" description="Disordered" evidence="6">
    <location>
        <begin position="246"/>
        <end position="267"/>
    </location>
</feature>
<dbReference type="InterPro" id="IPR016197">
    <property type="entry name" value="Chromo-like_dom_sf"/>
</dbReference>
<organism evidence="8 9">
    <name type="scientific">Chiloscyllium punctatum</name>
    <name type="common">Brownbanded bambooshark</name>
    <name type="synonym">Hemiscyllium punctatum</name>
    <dbReference type="NCBI Taxonomy" id="137246"/>
    <lineage>
        <taxon>Eukaryota</taxon>
        <taxon>Metazoa</taxon>
        <taxon>Chordata</taxon>
        <taxon>Craniata</taxon>
        <taxon>Vertebrata</taxon>
        <taxon>Chondrichthyes</taxon>
        <taxon>Elasmobranchii</taxon>
        <taxon>Galeomorphii</taxon>
        <taxon>Galeoidea</taxon>
        <taxon>Orectolobiformes</taxon>
        <taxon>Hemiscylliidae</taxon>
        <taxon>Chiloscyllium</taxon>
    </lineage>
</organism>
<dbReference type="GO" id="GO:0035102">
    <property type="term" value="C:PRC1 complex"/>
    <property type="evidence" value="ECO:0007669"/>
    <property type="project" value="InterPro"/>
</dbReference>
<evidence type="ECO:0000313" key="9">
    <source>
        <dbReference type="Proteomes" id="UP000287033"/>
    </source>
</evidence>
<sequence length="569" mass="62106">MEELSAVGEQVFAAECILRKRLRKGKLEYLVKWRGWSSKHNSWEPEENILDPRLLLAFQRSQQERELQNRKRGKRPRGRPRKHVEQEALLSSKSSSSSEEDEDEDDEEEEEDEEESDDQAQTTLRSNERREESERNPQKRIQTEICQTKTDLKDTGKKKRTSKVICTELRKNIKIKPGKTLKTSGNDTSGDSGTDESSKEKLEKPQGLLSENNNVSEKSTLESVNVSSGMLNQSIFNSAKSSNPRAALQAANRTGAGQHSSSVHSVSTMTLNKTASEMQPGNTTLINPQGMNEKNKIGLIKNPGNAKNAELCKSDCDSKGLNISGPLKSNSGVCNSSNSGSNSQSANGQCTGTLGRNLPTPNSQNTNSGLNSHALNLQSTNKTGLSSKSGTSPSGLTSKNISSLSFVISRSVGTAGLCSTELNTHVSNKVLNSQAGNSQALCESSGKDSIEKENQIKADKETTNTAILHSDNQIHDIDKKDVSSEISKQNSNMPTELSTGEETMSSDSDHDSSFSSIPNPSISVQTNQDWKPTRSLIEHVFVTDVTANLVTVTVKESPTSVGFFNIRHY</sequence>
<evidence type="ECO:0000256" key="3">
    <source>
        <dbReference type="ARBA" id="ARBA00023015"/>
    </source>
</evidence>
<keyword evidence="3" id="KW-0805">Transcription regulation</keyword>
<feature type="region of interest" description="Disordered" evidence="6">
    <location>
        <begin position="327"/>
        <end position="374"/>
    </location>
</feature>
<accession>A0A401S499</accession>
<keyword evidence="9" id="KW-1185">Reference proteome</keyword>
<feature type="compositionally biased region" description="Low complexity" evidence="6">
    <location>
        <begin position="513"/>
        <end position="523"/>
    </location>
</feature>
<dbReference type="InterPro" id="IPR042796">
    <property type="entry name" value="CBX2"/>
</dbReference>
<feature type="region of interest" description="Disordered" evidence="6">
    <location>
        <begin position="177"/>
        <end position="221"/>
    </location>
</feature>
<comment type="subcellular location">
    <subcellularLocation>
        <location evidence="1">Nucleus</location>
    </subcellularLocation>
</comment>
<proteinExistence type="predicted"/>
<feature type="compositionally biased region" description="Low complexity" evidence="6">
    <location>
        <begin position="183"/>
        <end position="192"/>
    </location>
</feature>
<keyword evidence="2" id="KW-0678">Repressor</keyword>
<feature type="compositionally biased region" description="Low complexity" evidence="6">
    <location>
        <begin position="329"/>
        <end position="348"/>
    </location>
</feature>
<dbReference type="SMART" id="SM00298">
    <property type="entry name" value="CHROMO"/>
    <property type="match status" value="1"/>
</dbReference>
<dbReference type="InterPro" id="IPR023780">
    <property type="entry name" value="Chromo_domain"/>
</dbReference>
<dbReference type="PROSITE" id="PS50013">
    <property type="entry name" value="CHROMO_2"/>
    <property type="match status" value="1"/>
</dbReference>
<dbReference type="InterPro" id="IPR023779">
    <property type="entry name" value="Chromodomain_CS"/>
</dbReference>
<dbReference type="Gene3D" id="2.40.50.40">
    <property type="match status" value="1"/>
</dbReference>
<evidence type="ECO:0000313" key="8">
    <source>
        <dbReference type="EMBL" id="GCC25227.1"/>
    </source>
</evidence>
<dbReference type="InterPro" id="IPR000953">
    <property type="entry name" value="Chromo/chromo_shadow_dom"/>
</dbReference>
<dbReference type="EMBL" id="BEZZ01000080">
    <property type="protein sequence ID" value="GCC25227.1"/>
    <property type="molecule type" value="Genomic_DNA"/>
</dbReference>
<dbReference type="FunFam" id="2.40.50.40:FF:000006">
    <property type="entry name" value="Chromobox protein homolog 7"/>
    <property type="match status" value="1"/>
</dbReference>
<feature type="compositionally biased region" description="Polar residues" evidence="6">
    <location>
        <begin position="209"/>
        <end position="221"/>
    </location>
</feature>
<gene>
    <name evidence="8" type="ORF">chiPu_0003635</name>
</gene>
<reference evidence="8 9" key="1">
    <citation type="journal article" date="2018" name="Nat. Ecol. Evol.">
        <title>Shark genomes provide insights into elasmobranch evolution and the origin of vertebrates.</title>
        <authorList>
            <person name="Hara Y"/>
            <person name="Yamaguchi K"/>
            <person name="Onimaru K"/>
            <person name="Kadota M"/>
            <person name="Koyanagi M"/>
            <person name="Keeley SD"/>
            <person name="Tatsumi K"/>
            <person name="Tanaka K"/>
            <person name="Motone F"/>
            <person name="Kageyama Y"/>
            <person name="Nozu R"/>
            <person name="Adachi N"/>
            <person name="Nishimura O"/>
            <person name="Nakagawa R"/>
            <person name="Tanegashima C"/>
            <person name="Kiyatake I"/>
            <person name="Matsumoto R"/>
            <person name="Murakumo K"/>
            <person name="Nishida K"/>
            <person name="Terakita A"/>
            <person name="Kuratani S"/>
            <person name="Sato K"/>
            <person name="Hyodo S Kuraku.S."/>
        </authorList>
    </citation>
    <scope>NUCLEOTIDE SEQUENCE [LARGE SCALE GENOMIC DNA]</scope>
</reference>
<dbReference type="GO" id="GO:0000122">
    <property type="term" value="P:negative regulation of transcription by RNA polymerase II"/>
    <property type="evidence" value="ECO:0007669"/>
    <property type="project" value="TreeGrafter"/>
</dbReference>
<feature type="region of interest" description="Disordered" evidence="6">
    <location>
        <begin position="61"/>
        <end position="147"/>
    </location>
</feature>